<reference evidence="6 7" key="1">
    <citation type="submission" date="2020-08" db="EMBL/GenBank/DDBJ databases">
        <title>A Genomic Blueprint of the Chicken Gut Microbiome.</title>
        <authorList>
            <person name="Gilroy R."/>
            <person name="Ravi A."/>
            <person name="Getino M."/>
            <person name="Pursley I."/>
            <person name="Horton D.L."/>
            <person name="Alikhan N.-F."/>
            <person name="Baker D."/>
            <person name="Gharbi K."/>
            <person name="Hall N."/>
            <person name="Watson M."/>
            <person name="Adriaenssens E.M."/>
            <person name="Foster-Nyarko E."/>
            <person name="Jarju S."/>
            <person name="Secka A."/>
            <person name="Antonio M."/>
            <person name="Oren A."/>
            <person name="Chaudhuri R."/>
            <person name="La Ragione R.M."/>
            <person name="Hildebrand F."/>
            <person name="Pallen M.J."/>
        </authorList>
    </citation>
    <scope>NUCLEOTIDE SEQUENCE [LARGE SCALE GENOMIC DNA]</scope>
    <source>
        <strain evidence="6 7">Sa2BVA3</strain>
    </source>
</reference>
<feature type="transmembrane region" description="Helical" evidence="2">
    <location>
        <begin position="432"/>
        <end position="457"/>
    </location>
</feature>
<dbReference type="InterPro" id="IPR048389">
    <property type="entry name" value="YciQ-like_C"/>
</dbReference>
<feature type="compositionally biased region" description="Gly residues" evidence="1">
    <location>
        <begin position="571"/>
        <end position="591"/>
    </location>
</feature>
<dbReference type="Proteomes" id="UP000647183">
    <property type="component" value="Unassembled WGS sequence"/>
</dbReference>
<evidence type="ECO:0000256" key="3">
    <source>
        <dbReference type="SAM" id="SignalP"/>
    </source>
</evidence>
<dbReference type="Pfam" id="PF20990">
    <property type="entry name" value="DUF2207_C"/>
    <property type="match status" value="1"/>
</dbReference>
<feature type="transmembrane region" description="Helical" evidence="2">
    <location>
        <begin position="397"/>
        <end position="420"/>
    </location>
</feature>
<dbReference type="RefSeq" id="WP_191729966.1">
    <property type="nucleotide sequence ID" value="NZ_JACSQJ010000007.1"/>
</dbReference>
<feature type="transmembrane region" description="Helical" evidence="2">
    <location>
        <begin position="245"/>
        <end position="262"/>
    </location>
</feature>
<keyword evidence="2" id="KW-1133">Transmembrane helix</keyword>
<evidence type="ECO:0000256" key="1">
    <source>
        <dbReference type="SAM" id="MobiDB-lite"/>
    </source>
</evidence>
<keyword evidence="3" id="KW-0732">Signal</keyword>
<feature type="domain" description="DUF2207" evidence="4">
    <location>
        <begin position="31"/>
        <end position="223"/>
    </location>
</feature>
<accession>A0ABR8UMI0</accession>
<keyword evidence="2" id="KW-0812">Transmembrane</keyword>
<keyword evidence="2" id="KW-0472">Membrane</keyword>
<feature type="signal peptide" evidence="3">
    <location>
        <begin position="1"/>
        <end position="28"/>
    </location>
</feature>
<feature type="domain" description="Predicted membrane protein YciQ-like C-terminal" evidence="5">
    <location>
        <begin position="280"/>
        <end position="518"/>
    </location>
</feature>
<evidence type="ECO:0000259" key="5">
    <source>
        <dbReference type="Pfam" id="PF20990"/>
    </source>
</evidence>
<dbReference type="EMBL" id="JACSQJ010000007">
    <property type="protein sequence ID" value="MBD7988799.1"/>
    <property type="molecule type" value="Genomic_DNA"/>
</dbReference>
<protein>
    <submittedName>
        <fullName evidence="6">DUF2207 domain-containing protein</fullName>
    </submittedName>
</protein>
<feature type="region of interest" description="Disordered" evidence="1">
    <location>
        <begin position="559"/>
        <end position="591"/>
    </location>
</feature>
<evidence type="ECO:0000256" key="2">
    <source>
        <dbReference type="SAM" id="Phobius"/>
    </source>
</evidence>
<proteinExistence type="predicted"/>
<evidence type="ECO:0000313" key="6">
    <source>
        <dbReference type="EMBL" id="MBD7988799.1"/>
    </source>
</evidence>
<feature type="chain" id="PRO_5045086225" evidence="3">
    <location>
        <begin position="29"/>
        <end position="591"/>
    </location>
</feature>
<evidence type="ECO:0000259" key="4">
    <source>
        <dbReference type="Pfam" id="PF09972"/>
    </source>
</evidence>
<dbReference type="Pfam" id="PF09972">
    <property type="entry name" value="DUF2207"/>
    <property type="match status" value="1"/>
</dbReference>
<gene>
    <name evidence="6" type="ORF">H9645_12245</name>
</gene>
<organism evidence="6 7">
    <name type="scientific">Luteimonas colneyensis</name>
    <dbReference type="NCBI Taxonomy" id="2762230"/>
    <lineage>
        <taxon>Bacteria</taxon>
        <taxon>Pseudomonadati</taxon>
        <taxon>Pseudomonadota</taxon>
        <taxon>Gammaproteobacteria</taxon>
        <taxon>Lysobacterales</taxon>
        <taxon>Lysobacteraceae</taxon>
        <taxon>Luteimonas</taxon>
    </lineage>
</organism>
<sequence length="591" mass="62102">MSLPRTRLPAFLLAVALALLAATAPALAAERILAYDSVVEVRADGTLDVTEHIRVRAEGDAIRRGIYRDFPTRYKDRHGNNVVVGFEVLGVERDGRPEPWFTERKANGVRVNTGNDDLLPVPVDTAYTLRFRTTRQLGFFDSHDELYWNAIGHGWAFPIEAGSVEVRLPVPVPADALDVDGWSGPQGAREQGFAAGVAGPGVARWTLTGPLRPREGLTIALSFPKGIVAPPSRADRIGLLLRDNLSLLIALVGLVVLLAWCLKRWHRVGRDPRPGVVIVRYEPPRGESPAALRYLVRRGHDARGFSADLLACAVQGAVHIHRDEGMLGDRWRLERGQAAAAAPDNADERRLLDALLPGPGATLALEKKNATRIQGAMQAHARAFDARFQPAMFTHNAGSIGIAVAIFLVTFALAGVALVFTGGGAPWMLVPLGLMLATTIAFAVLVGAPTAAGRALLDEIEGFRRYLGVAEQDDIARVPGPAAADAEETEPALDAGRFERLLPYAVALDVEDAWTEKFTLAVGSAAAAAATAAITWYHGASPGNMGQLASAVGGALSSKIASSATPPGSSSSGGGGGFSGGGGGGGGGGGR</sequence>
<comment type="caution">
    <text evidence="6">The sequence shown here is derived from an EMBL/GenBank/DDBJ whole genome shotgun (WGS) entry which is preliminary data.</text>
</comment>
<evidence type="ECO:0000313" key="7">
    <source>
        <dbReference type="Proteomes" id="UP000647183"/>
    </source>
</evidence>
<keyword evidence="7" id="KW-1185">Reference proteome</keyword>
<name>A0ABR8UMI0_9GAMM</name>
<dbReference type="InterPro" id="IPR018702">
    <property type="entry name" value="DUF2207"/>
</dbReference>